<dbReference type="SMART" id="SM00164">
    <property type="entry name" value="TBC"/>
    <property type="match status" value="1"/>
</dbReference>
<dbReference type="CDD" id="cd01269">
    <property type="entry name" value="PTB_TBC1D1_like"/>
    <property type="match status" value="1"/>
</dbReference>
<dbReference type="GO" id="GO:0005096">
    <property type="term" value="F:GTPase activator activity"/>
    <property type="evidence" value="ECO:0007669"/>
    <property type="project" value="UniProtKB-KW"/>
</dbReference>
<dbReference type="InParanoid" id="A0A4W3IJU0"/>
<evidence type="ECO:0000256" key="8">
    <source>
        <dbReference type="ARBA" id="ARBA00072013"/>
    </source>
</evidence>
<evidence type="ECO:0000256" key="3">
    <source>
        <dbReference type="ARBA" id="ARBA00022481"/>
    </source>
</evidence>
<reference evidence="15" key="2">
    <citation type="journal article" date="2007" name="PLoS Biol.">
        <title>Survey sequencing and comparative analysis of the elephant shark (Callorhinchus milii) genome.</title>
        <authorList>
            <person name="Venkatesh B."/>
            <person name="Kirkness E.F."/>
            <person name="Loh Y.H."/>
            <person name="Halpern A.L."/>
            <person name="Lee A.P."/>
            <person name="Johnson J."/>
            <person name="Dandona N."/>
            <person name="Viswanathan L.D."/>
            <person name="Tay A."/>
            <person name="Venter J.C."/>
            <person name="Strausberg R.L."/>
            <person name="Brenner S."/>
        </authorList>
    </citation>
    <scope>NUCLEOTIDE SEQUENCE [LARGE SCALE GENOMIC DNA]</scope>
</reference>
<evidence type="ECO:0000256" key="1">
    <source>
        <dbReference type="ARBA" id="ARBA00004496"/>
    </source>
</evidence>
<dbReference type="Gene3D" id="2.30.29.30">
    <property type="entry name" value="Pleckstrin-homology domain (PH domain)/Phosphotyrosine-binding domain (PTB)"/>
    <property type="match status" value="1"/>
</dbReference>
<keyword evidence="2" id="KW-0343">GTPase activation</keyword>
<feature type="region of interest" description="Disordered" evidence="11">
    <location>
        <begin position="478"/>
        <end position="529"/>
    </location>
</feature>
<dbReference type="PANTHER" id="PTHR47219:SF18">
    <property type="entry name" value="TBC1 DOMAIN FAMILY MEMBER 1 ISOFORM X1"/>
    <property type="match status" value="1"/>
</dbReference>
<dbReference type="InterPro" id="IPR035969">
    <property type="entry name" value="Rab-GAP_TBC_sf"/>
</dbReference>
<dbReference type="InterPro" id="IPR011993">
    <property type="entry name" value="PH-like_dom_sf"/>
</dbReference>
<dbReference type="GO" id="GO:0005737">
    <property type="term" value="C:cytoplasm"/>
    <property type="evidence" value="ECO:0007669"/>
    <property type="project" value="UniProtKB-SubCell"/>
</dbReference>
<organism evidence="14 15">
    <name type="scientific">Callorhinchus milii</name>
    <name type="common">Ghost shark</name>
    <dbReference type="NCBI Taxonomy" id="7868"/>
    <lineage>
        <taxon>Eukaryota</taxon>
        <taxon>Metazoa</taxon>
        <taxon>Chordata</taxon>
        <taxon>Craniata</taxon>
        <taxon>Vertebrata</taxon>
        <taxon>Chondrichthyes</taxon>
        <taxon>Holocephali</taxon>
        <taxon>Chimaeriformes</taxon>
        <taxon>Callorhinchidae</taxon>
        <taxon>Callorhinchus</taxon>
    </lineage>
</organism>
<dbReference type="FunFam" id="1.10.472.80:FF:000003">
    <property type="entry name" value="Putative TBC1 domain family member 1"/>
    <property type="match status" value="1"/>
</dbReference>
<evidence type="ECO:0000256" key="11">
    <source>
        <dbReference type="SAM" id="MobiDB-lite"/>
    </source>
</evidence>
<feature type="domain" description="PID" evidence="12">
    <location>
        <begin position="171"/>
        <end position="276"/>
    </location>
</feature>
<evidence type="ECO:0000256" key="7">
    <source>
        <dbReference type="ARBA" id="ARBA00022990"/>
    </source>
</evidence>
<reference evidence="15" key="1">
    <citation type="journal article" date="2006" name="Science">
        <title>Ancient noncoding elements conserved in the human genome.</title>
        <authorList>
            <person name="Venkatesh B."/>
            <person name="Kirkness E.F."/>
            <person name="Loh Y.H."/>
            <person name="Halpern A.L."/>
            <person name="Lee A.P."/>
            <person name="Johnson J."/>
            <person name="Dandona N."/>
            <person name="Viswanathan L.D."/>
            <person name="Tay A."/>
            <person name="Venter J.C."/>
            <person name="Strausberg R.L."/>
            <person name="Brenner S."/>
        </authorList>
    </citation>
    <scope>NUCLEOTIDE SEQUENCE [LARGE SCALE GENOMIC DNA]</scope>
</reference>
<dbReference type="InterPro" id="IPR021785">
    <property type="entry name" value="DUF3350"/>
</dbReference>
<keyword evidence="4" id="KW-0963">Cytoplasm</keyword>
<keyword evidence="3" id="KW-0488">Methylation</keyword>
<evidence type="ECO:0000256" key="6">
    <source>
        <dbReference type="ARBA" id="ARBA00022737"/>
    </source>
</evidence>
<dbReference type="SUPFAM" id="SSF47923">
    <property type="entry name" value="Ypt/Rab-GAP domain of gyp1p"/>
    <property type="match status" value="2"/>
</dbReference>
<dbReference type="GO" id="GO:0032869">
    <property type="term" value="P:cellular response to insulin stimulus"/>
    <property type="evidence" value="ECO:0007669"/>
    <property type="project" value="UniProtKB-ARBA"/>
</dbReference>
<dbReference type="OMA" id="ETPHEQK"/>
<dbReference type="Proteomes" id="UP000314986">
    <property type="component" value="Unassembled WGS sequence"/>
</dbReference>
<comment type="subcellular location">
    <subcellularLocation>
        <location evidence="1">Cytoplasm</location>
    </subcellularLocation>
</comment>
<keyword evidence="15" id="KW-1185">Reference proteome</keyword>
<keyword evidence="10" id="KW-0175">Coiled coil</keyword>
<dbReference type="Ensembl" id="ENSCMIT00000027369.1">
    <property type="protein sequence ID" value="ENSCMIP00000026938.1"/>
    <property type="gene ID" value="ENSCMIG00000011691.1"/>
</dbReference>
<evidence type="ECO:0000259" key="13">
    <source>
        <dbReference type="PROSITE" id="PS50086"/>
    </source>
</evidence>
<sequence length="1048" mass="119328">FCADWVLRKWVTSCHLEVPEIISTIRQAGKIARQEEAQRPAHELDDAFSQKYEVLFCGRVTVAHKKAPPALIDECIEKFNHLRTSDDKESKESAEQKGTGGLSAGHSLLSNSKLPGCVVPTTAKGEKSNKAVTKLGGQHVPCTAQSQSLLQRWDLCDGSSNSNCSEQDSGGSLDLWRHSSASDMVQPTDMKANRTMLFTIGQSEIYLISPDTKKVAIEKSFKEISFCSQGIKHVDHFGFICRENPDTGSCHFVCYVFQCTNEALVDDIMLTLRQAFTAAAIHQNVRIQLCESCPMNCLHKLCERIEGFSPSKAKLEIQKHLSTFSNPDQASIFEDVQKMKPKNEQEENELVLSMLRQLYEEQQKLHNHNGDAKQNSTLNEQQSLSLSGRFRLDHFKIRAKKSFTESLENILSRVSIRFSLTTWSPVAQWLEHSPCNDVLPPPMSPLKSHGSTGDLLKALDKSDELTPLPFRRRASTFSYMPSSVEQQQHSQEETPSYPKPKLMRHHSVSTDTPQRPTPGRGRNCDGNVPRVRRHSWRQQIFLRVASPQKGCESSCRYDDYSDLDVTPKSPLAATCSDGHLGAVVEERKRTPKELQGLWRKAILQQILLLRMEKENQKLQASESDLQNKRLKLDYEEITLCLKDVTLVWEKMLSTPGRAKVKFDTEKIHVAMGQGVPRQHRGEIWKLLAEQHQLRHQLPPKQQPNDTPYKELLKQLTTQQHAILIDLGRTFPTHPYFSAQLGAGQLSLFNLLKAYSLLDQEVGYCQGLSFVAGILLLHMSEEDAFRMLKFLMYDMGLRRQYRPDMIILQIQMYQLSRLLHDYHRDLYCHFEENEISPSLYAAPWFLTMFASQFPLGFVARVFDMIFLQGSEVIFKVALSLLGSHKPLILQHENLESIVDFIKCTLPNLGLVQMEKTIIQVFDMDLSKQLQAYEVEYHVLQDEMMDSAHPMNDNQRMEKLERSNNCLRKQNSDLLEELEIAHAKIQNLEATVEGLASNETKLKQAIRTLELERGALLDTVTDFRRQLPNIKPLNLNGPVVEPTQSSPVDK</sequence>
<dbReference type="InterPro" id="IPR000195">
    <property type="entry name" value="Rab-GAP-TBC_dom"/>
</dbReference>
<gene>
    <name evidence="14" type="primary">tbc1d1</name>
</gene>
<evidence type="ECO:0000259" key="12">
    <source>
        <dbReference type="PROSITE" id="PS01179"/>
    </source>
</evidence>
<evidence type="ECO:0000313" key="15">
    <source>
        <dbReference type="Proteomes" id="UP000314986"/>
    </source>
</evidence>
<dbReference type="PANTHER" id="PTHR47219">
    <property type="entry name" value="RAB GTPASE-ACTIVATING PROTEIN 1-LIKE"/>
    <property type="match status" value="1"/>
</dbReference>
<evidence type="ECO:0000256" key="10">
    <source>
        <dbReference type="SAM" id="Coils"/>
    </source>
</evidence>
<dbReference type="Gene3D" id="1.10.10.2750">
    <property type="match status" value="1"/>
</dbReference>
<dbReference type="FunFam" id="1.10.8.270:FF:000001">
    <property type="entry name" value="TBC1 domain family member 1"/>
    <property type="match status" value="1"/>
</dbReference>
<keyword evidence="6" id="KW-0677">Repeat</keyword>
<dbReference type="InterPro" id="IPR050302">
    <property type="entry name" value="Rab_GAP_TBC_domain"/>
</dbReference>
<name>A0A4W3IJU0_CALMI</name>
<keyword evidence="5" id="KW-0597">Phosphoprotein</keyword>
<dbReference type="Gene3D" id="1.10.8.270">
    <property type="entry name" value="putative rabgap domain of human tbc1 domain family member 14 like domains"/>
    <property type="match status" value="1"/>
</dbReference>
<reference evidence="14" key="4">
    <citation type="submission" date="2025-08" db="UniProtKB">
        <authorList>
            <consortium name="Ensembl"/>
        </authorList>
    </citation>
    <scope>IDENTIFICATION</scope>
</reference>
<keyword evidence="7" id="KW-0007">Acetylation</keyword>
<evidence type="ECO:0000256" key="2">
    <source>
        <dbReference type="ARBA" id="ARBA00022468"/>
    </source>
</evidence>
<reference evidence="15" key="3">
    <citation type="journal article" date="2014" name="Nature">
        <title>Elephant shark genome provides unique insights into gnathostome evolution.</title>
        <authorList>
            <consortium name="International Elephant Shark Genome Sequencing Consortium"/>
            <person name="Venkatesh B."/>
            <person name="Lee A.P."/>
            <person name="Ravi V."/>
            <person name="Maurya A.K."/>
            <person name="Lian M.M."/>
            <person name="Swann J.B."/>
            <person name="Ohta Y."/>
            <person name="Flajnik M.F."/>
            <person name="Sutoh Y."/>
            <person name="Kasahara M."/>
            <person name="Hoon S."/>
            <person name="Gangu V."/>
            <person name="Roy S.W."/>
            <person name="Irimia M."/>
            <person name="Korzh V."/>
            <person name="Kondrychyn I."/>
            <person name="Lim Z.W."/>
            <person name="Tay B.H."/>
            <person name="Tohari S."/>
            <person name="Kong K.W."/>
            <person name="Ho S."/>
            <person name="Lorente-Galdos B."/>
            <person name="Quilez J."/>
            <person name="Marques-Bonet T."/>
            <person name="Raney B.J."/>
            <person name="Ingham P.W."/>
            <person name="Tay A."/>
            <person name="Hillier L.W."/>
            <person name="Minx P."/>
            <person name="Boehm T."/>
            <person name="Wilson R.K."/>
            <person name="Brenner S."/>
            <person name="Warren W.C."/>
        </authorList>
    </citation>
    <scope>NUCLEOTIDE SEQUENCE [LARGE SCALE GENOMIC DNA]</scope>
</reference>
<dbReference type="Pfam" id="PF11830">
    <property type="entry name" value="DUF3350"/>
    <property type="match status" value="1"/>
</dbReference>
<dbReference type="SUPFAM" id="SSF50729">
    <property type="entry name" value="PH domain-like"/>
    <property type="match status" value="1"/>
</dbReference>
<dbReference type="InterPro" id="IPR006020">
    <property type="entry name" value="PTB/PI_dom"/>
</dbReference>
<protein>
    <recommendedName>
        <fullName evidence="8">TBC1 domain family member 4</fullName>
    </recommendedName>
    <alternativeName>
        <fullName evidence="9">Akt substrate of 160 kDa</fullName>
    </alternativeName>
</protein>
<dbReference type="PROSITE" id="PS50086">
    <property type="entry name" value="TBC_RABGAP"/>
    <property type="match status" value="1"/>
</dbReference>
<dbReference type="GeneTree" id="ENSGT00940000157949"/>
<feature type="coiled-coil region" evidence="10">
    <location>
        <begin position="955"/>
        <end position="1003"/>
    </location>
</feature>
<dbReference type="STRING" id="7868.ENSCMIP00000026938"/>
<evidence type="ECO:0000256" key="5">
    <source>
        <dbReference type="ARBA" id="ARBA00022553"/>
    </source>
</evidence>
<dbReference type="Gene3D" id="1.10.472.80">
    <property type="entry name" value="Ypt/Rab-GAP domain of gyp1p, domain 3"/>
    <property type="match status" value="1"/>
</dbReference>
<feature type="domain" description="Rab-GAP TBC" evidence="13">
    <location>
        <begin position="674"/>
        <end position="868"/>
    </location>
</feature>
<dbReference type="Pfam" id="PF00566">
    <property type="entry name" value="RabGAP-TBC"/>
    <property type="match status" value="1"/>
</dbReference>
<dbReference type="PROSITE" id="PS01179">
    <property type="entry name" value="PID"/>
    <property type="match status" value="1"/>
</dbReference>
<reference evidence="14" key="5">
    <citation type="submission" date="2025-09" db="UniProtKB">
        <authorList>
            <consortium name="Ensembl"/>
        </authorList>
    </citation>
    <scope>IDENTIFICATION</scope>
</reference>
<evidence type="ECO:0000313" key="14">
    <source>
        <dbReference type="Ensembl" id="ENSCMIP00000026938.1"/>
    </source>
</evidence>
<proteinExistence type="predicted"/>
<dbReference type="AlphaFoldDB" id="A0A4W3IJU0"/>
<accession>A0A4W3IJU0</accession>
<evidence type="ECO:0000256" key="9">
    <source>
        <dbReference type="ARBA" id="ARBA00081861"/>
    </source>
</evidence>
<dbReference type="SMART" id="SM00462">
    <property type="entry name" value="PTB"/>
    <property type="match status" value="1"/>
</dbReference>
<evidence type="ECO:0000256" key="4">
    <source>
        <dbReference type="ARBA" id="ARBA00022490"/>
    </source>
</evidence>
<dbReference type="FunFam" id="1.10.10.2750:FF:000002">
    <property type="entry name" value="TBC1 domain family member 4"/>
    <property type="match status" value="1"/>
</dbReference>
<feature type="compositionally biased region" description="Basic and acidic residues" evidence="11">
    <location>
        <begin position="86"/>
        <end position="95"/>
    </location>
</feature>
<dbReference type="Pfam" id="PF00640">
    <property type="entry name" value="PID"/>
    <property type="match status" value="1"/>
</dbReference>
<feature type="region of interest" description="Disordered" evidence="11">
    <location>
        <begin position="86"/>
        <end position="108"/>
    </location>
</feature>